<evidence type="ECO:0000313" key="3">
    <source>
        <dbReference type="Proteomes" id="UP000029665"/>
    </source>
</evidence>
<dbReference type="HOGENOM" id="CLU_1714229_0_0_1"/>
<proteinExistence type="predicted"/>
<dbReference type="Proteomes" id="UP000029665">
    <property type="component" value="Unassembled WGS sequence"/>
</dbReference>
<gene>
    <name evidence="2" type="ORF">BN946_scf185000.g47</name>
</gene>
<accession>A0A060S9F6</accession>
<dbReference type="AlphaFoldDB" id="A0A060S9F6"/>
<comment type="caution">
    <text evidence="2">The sequence shown here is derived from an EMBL/GenBank/DDBJ whole genome shotgun (WGS) entry which is preliminary data.</text>
</comment>
<protein>
    <submittedName>
        <fullName evidence="2">Uncharacterized protein</fullName>
    </submittedName>
</protein>
<sequence>MVETTGARSTYDPSLPQLAARVHPEERDPDIDTYFDSGRYWQPPRSIGAFMQTDFSRTSGDPSILTGVAGGPAFRVVIDEATSVHYDVAVGWSSPLDESPSVSFVPSSHGIDGFMAVNPKGGSFTDDTVYEAQDRDGRPVRFKLHFSSTVAGQ</sequence>
<dbReference type="OrthoDB" id="4996552at2759"/>
<name>A0A060S9F6_PYCCI</name>
<feature type="compositionally biased region" description="Polar residues" evidence="1">
    <location>
        <begin position="1"/>
        <end position="12"/>
    </location>
</feature>
<evidence type="ECO:0000256" key="1">
    <source>
        <dbReference type="SAM" id="MobiDB-lite"/>
    </source>
</evidence>
<dbReference type="STRING" id="5643.A0A060S9F6"/>
<feature type="region of interest" description="Disordered" evidence="1">
    <location>
        <begin position="1"/>
        <end position="31"/>
    </location>
</feature>
<reference evidence="2" key="1">
    <citation type="submission" date="2014-01" db="EMBL/GenBank/DDBJ databases">
        <title>The genome of the white-rot fungus Pycnoporus cinnabarinus: a basidiomycete model with a versatile arsenal for lignocellulosic biomass breakdown.</title>
        <authorList>
            <person name="Levasseur A."/>
            <person name="Lomascolo A."/>
            <person name="Ruiz-Duenas F.J."/>
            <person name="Uzan E."/>
            <person name="Piumi F."/>
            <person name="Kues U."/>
            <person name="Ram A.F.J."/>
            <person name="Murat C."/>
            <person name="Haon M."/>
            <person name="Benoit I."/>
            <person name="Arfi Y."/>
            <person name="Chevret D."/>
            <person name="Drula E."/>
            <person name="Kwon M.J."/>
            <person name="Gouret P."/>
            <person name="Lesage-Meessen L."/>
            <person name="Lombard V."/>
            <person name="Mariette J."/>
            <person name="Noirot C."/>
            <person name="Park J."/>
            <person name="Patyshakuliyeva A."/>
            <person name="Wieneger R.A.B."/>
            <person name="Wosten H.A.B."/>
            <person name="Martin F."/>
            <person name="Coutinho P.M."/>
            <person name="de Vries R."/>
            <person name="Martinez A.T."/>
            <person name="Klopp C."/>
            <person name="Pontarotti P."/>
            <person name="Henrissat B."/>
            <person name="Record E."/>
        </authorList>
    </citation>
    <scope>NUCLEOTIDE SEQUENCE [LARGE SCALE GENOMIC DNA]</scope>
    <source>
        <strain evidence="2">BRFM137</strain>
    </source>
</reference>
<keyword evidence="3" id="KW-1185">Reference proteome</keyword>
<evidence type="ECO:0000313" key="2">
    <source>
        <dbReference type="EMBL" id="CDO68904.1"/>
    </source>
</evidence>
<organism evidence="2 3">
    <name type="scientific">Pycnoporus cinnabarinus</name>
    <name type="common">Cinnabar-red polypore</name>
    <name type="synonym">Trametes cinnabarina</name>
    <dbReference type="NCBI Taxonomy" id="5643"/>
    <lineage>
        <taxon>Eukaryota</taxon>
        <taxon>Fungi</taxon>
        <taxon>Dikarya</taxon>
        <taxon>Basidiomycota</taxon>
        <taxon>Agaricomycotina</taxon>
        <taxon>Agaricomycetes</taxon>
        <taxon>Polyporales</taxon>
        <taxon>Polyporaceae</taxon>
        <taxon>Trametes</taxon>
    </lineage>
</organism>
<dbReference type="EMBL" id="CCBP010000028">
    <property type="protein sequence ID" value="CDO68904.1"/>
    <property type="molecule type" value="Genomic_DNA"/>
</dbReference>